<gene>
    <name evidence="3" type="ORF">FHX40_0480</name>
</gene>
<dbReference type="InterPro" id="IPR038416">
    <property type="entry name" value="Ribosom_S30AE_C_sf"/>
</dbReference>
<dbReference type="Pfam" id="PF02482">
    <property type="entry name" value="Ribosomal_S30AE"/>
    <property type="match status" value="1"/>
</dbReference>
<dbReference type="Proteomes" id="UP000319213">
    <property type="component" value="Unassembled WGS sequence"/>
</dbReference>
<dbReference type="OrthoDB" id="3825664at2"/>
<feature type="domain" description="Sigma 54 modulation/S30EA ribosomal protein C-terminal" evidence="2">
    <location>
        <begin position="204"/>
        <end position="247"/>
    </location>
</feature>
<dbReference type="GO" id="GO:0043024">
    <property type="term" value="F:ribosomal small subunit binding"/>
    <property type="evidence" value="ECO:0007669"/>
    <property type="project" value="TreeGrafter"/>
</dbReference>
<reference evidence="3 4" key="1">
    <citation type="submission" date="2019-06" db="EMBL/GenBank/DDBJ databases">
        <title>Sequencing the genomes of 1000 actinobacteria strains.</title>
        <authorList>
            <person name="Klenk H.-P."/>
        </authorList>
    </citation>
    <scope>NUCLEOTIDE SEQUENCE [LARGE SCALE GENOMIC DNA]</scope>
    <source>
        <strain evidence="3 4">DSM 43186</strain>
    </source>
</reference>
<evidence type="ECO:0000313" key="4">
    <source>
        <dbReference type="Proteomes" id="UP000319213"/>
    </source>
</evidence>
<dbReference type="Gene3D" id="3.30.505.50">
    <property type="entry name" value="Sigma 54 modulation/S30EA ribosomal protein, C-terminal domain"/>
    <property type="match status" value="2"/>
</dbReference>
<evidence type="ECO:0000256" key="1">
    <source>
        <dbReference type="ARBA" id="ARBA00022845"/>
    </source>
</evidence>
<comment type="caution">
    <text evidence="3">The sequence shown here is derived from an EMBL/GenBank/DDBJ whole genome shotgun (WGS) entry which is preliminary data.</text>
</comment>
<organism evidence="3 4">
    <name type="scientific">Thermopolyspora flexuosa</name>
    <dbReference type="NCBI Taxonomy" id="103836"/>
    <lineage>
        <taxon>Bacteria</taxon>
        <taxon>Bacillati</taxon>
        <taxon>Actinomycetota</taxon>
        <taxon>Actinomycetes</taxon>
        <taxon>Streptosporangiales</taxon>
        <taxon>Streptosporangiaceae</taxon>
        <taxon>Thermopolyspora</taxon>
    </lineage>
</organism>
<dbReference type="PANTHER" id="PTHR33231:SF1">
    <property type="entry name" value="30S RIBOSOMAL PROTEIN"/>
    <property type="match status" value="1"/>
</dbReference>
<dbReference type="GO" id="GO:0045900">
    <property type="term" value="P:negative regulation of translational elongation"/>
    <property type="evidence" value="ECO:0007669"/>
    <property type="project" value="TreeGrafter"/>
</dbReference>
<dbReference type="Gene3D" id="3.30.160.100">
    <property type="entry name" value="Ribosome hibernation promotion factor-like"/>
    <property type="match status" value="1"/>
</dbReference>
<evidence type="ECO:0000313" key="3">
    <source>
        <dbReference type="EMBL" id="TQM73825.1"/>
    </source>
</evidence>
<dbReference type="PANTHER" id="PTHR33231">
    <property type="entry name" value="30S RIBOSOMAL PROTEIN"/>
    <property type="match status" value="1"/>
</dbReference>
<dbReference type="EMBL" id="VFPQ01000001">
    <property type="protein sequence ID" value="TQM73825.1"/>
    <property type="molecule type" value="Genomic_DNA"/>
</dbReference>
<keyword evidence="3" id="KW-0689">Ribosomal protein</keyword>
<dbReference type="InterPro" id="IPR003489">
    <property type="entry name" value="RHF/RaiA"/>
</dbReference>
<feature type="domain" description="Sigma 54 modulation/S30EA ribosomal protein C-terminal" evidence="2">
    <location>
        <begin position="131"/>
        <end position="181"/>
    </location>
</feature>
<dbReference type="Pfam" id="PF16321">
    <property type="entry name" value="Ribosom_S30AE_C"/>
    <property type="match status" value="2"/>
</dbReference>
<evidence type="ECO:0000259" key="2">
    <source>
        <dbReference type="Pfam" id="PF16321"/>
    </source>
</evidence>
<keyword evidence="3" id="KW-0687">Ribonucleoprotein</keyword>
<dbReference type="AlphaFoldDB" id="A0A543ITB4"/>
<keyword evidence="1" id="KW-0810">Translation regulation</keyword>
<dbReference type="InterPro" id="IPR036567">
    <property type="entry name" value="RHF-like"/>
</dbReference>
<dbReference type="GO" id="GO:0022627">
    <property type="term" value="C:cytosolic small ribosomal subunit"/>
    <property type="evidence" value="ECO:0007669"/>
    <property type="project" value="TreeGrafter"/>
</dbReference>
<dbReference type="InterPro" id="IPR050574">
    <property type="entry name" value="HPF/YfiA_ribosome-assoc"/>
</dbReference>
<keyword evidence="4" id="KW-1185">Reference proteome</keyword>
<dbReference type="InterPro" id="IPR032528">
    <property type="entry name" value="Ribosom_S30AE_C"/>
</dbReference>
<proteinExistence type="predicted"/>
<accession>A0A543ITB4</accession>
<name>A0A543ITB4_9ACTN</name>
<dbReference type="RefSeq" id="WP_142258086.1">
    <property type="nucleotide sequence ID" value="NZ_BMPV01000004.1"/>
</dbReference>
<protein>
    <submittedName>
        <fullName evidence="3">Sigma 54 modulation/S30EA-like ribosomal protein</fullName>
    </submittedName>
</protein>
<dbReference type="SUPFAM" id="SSF69754">
    <property type="entry name" value="Ribosome binding protein Y (YfiA homologue)"/>
    <property type="match status" value="1"/>
</dbReference>
<sequence>MTKTAHAALTAEDVQVATRGRVSRAVVERARERIAALAGHCGEPVLSARVKLTRPAEPGPDRLPAAEASLDVNGRVVRAQAEGPTLQEAVTELLGRLRVRLDRTTRDWRSLRGRRHRHTIRTATPAGVGPQAVIRRKYLEPEPVTPEQAIFAMELLDHDFYLFTDAATGADAAVWRTEDGYGMARLRPGRPPETYLPVALDEGPVPELTLDEAVARLAAAPRPFLFYADRLSGRGAILYRRRDGGFGHIAAVSP</sequence>